<dbReference type="EMBL" id="KM236240">
    <property type="protein sequence ID" value="AIX12182.1"/>
    <property type="molecule type" value="Genomic_DNA"/>
</dbReference>
<dbReference type="KEGG" id="vg:24721810"/>
<keyword evidence="3" id="KW-1185">Reference proteome</keyword>
<dbReference type="GeneID" id="24721810"/>
<feature type="compositionally biased region" description="Low complexity" evidence="1">
    <location>
        <begin position="154"/>
        <end position="163"/>
    </location>
</feature>
<evidence type="ECO:0000256" key="1">
    <source>
        <dbReference type="SAM" id="MobiDB-lite"/>
    </source>
</evidence>
<name>A0A0A0YR12_9CAUD</name>
<feature type="region of interest" description="Disordered" evidence="1">
    <location>
        <begin position="120"/>
        <end position="193"/>
    </location>
</feature>
<feature type="compositionally biased region" description="Polar residues" evidence="1">
    <location>
        <begin position="121"/>
        <end position="130"/>
    </location>
</feature>
<feature type="compositionally biased region" description="Basic and acidic residues" evidence="1">
    <location>
        <begin position="14"/>
        <end position="24"/>
    </location>
</feature>
<evidence type="ECO:0000313" key="2">
    <source>
        <dbReference type="EMBL" id="AIX12182.1"/>
    </source>
</evidence>
<dbReference type="Proteomes" id="UP000030323">
    <property type="component" value="Segment"/>
</dbReference>
<dbReference type="InterPro" id="IPR057967">
    <property type="entry name" value="T4_TMP"/>
</dbReference>
<feature type="compositionally biased region" description="Basic and acidic residues" evidence="1">
    <location>
        <begin position="177"/>
        <end position="191"/>
    </location>
</feature>
<evidence type="ECO:0000313" key="3">
    <source>
        <dbReference type="Proteomes" id="UP000030323"/>
    </source>
</evidence>
<proteinExistence type="predicted"/>
<reference evidence="2 3" key="1">
    <citation type="journal article" date="2015" name="Genome Announc.">
        <title>Complete Genome Sequence of Citrobacter freundii Myophage Moon.</title>
        <authorList>
            <person name="Edwards G.B."/>
            <person name="Luna A.J."/>
            <person name="Hernandez A.C."/>
            <person name="Kuty Everett G.F."/>
        </authorList>
    </citation>
    <scope>NUCLEOTIDE SEQUENCE [LARGE SCALE GENOMIC DNA]</scope>
</reference>
<dbReference type="RefSeq" id="YP_009146644.1">
    <property type="nucleotide sequence ID" value="NC_027331.1"/>
</dbReference>
<accession>A0A0A0YR12</accession>
<gene>
    <name evidence="2" type="ORF">CPT_Moon211</name>
</gene>
<feature type="region of interest" description="Disordered" evidence="1">
    <location>
        <begin position="1"/>
        <end position="29"/>
    </location>
</feature>
<organism evidence="2 3">
    <name type="scientific">Citrobacter phage Moon</name>
    <dbReference type="NCBI Taxonomy" id="1540095"/>
    <lineage>
        <taxon>Viruses</taxon>
        <taxon>Duplodnaviria</taxon>
        <taxon>Heunggongvirae</taxon>
        <taxon>Uroviricota</taxon>
        <taxon>Caudoviricetes</taxon>
        <taxon>Pantevenvirales</taxon>
        <taxon>Straboviridae</taxon>
        <taxon>Tevenvirinae</taxon>
        <taxon>Moonvirus</taxon>
        <taxon>Moonvirus moon</taxon>
    </lineage>
</organism>
<protein>
    <submittedName>
        <fullName evidence="2">Baseplate hub subunit tape measure protein</fullName>
    </submittedName>
</protein>
<dbReference type="Pfam" id="PF25671">
    <property type="entry name" value="T4_Tape_measure"/>
    <property type="match status" value="1"/>
</dbReference>
<feature type="region of interest" description="Disordered" evidence="1">
    <location>
        <begin position="496"/>
        <end position="544"/>
    </location>
</feature>
<sequence length="576" mass="62760">MKSENMSTMRRRKVIADSKGERDAASTASDQIDSLELIGLKLDDVQSANELVAEVIEEKGNNLIDSVDNVAEGTELAAEASERTTESIKTLTGVASTISDKLSKLASMLESKVQAVEQKVQESGASTSTGLAVIEDKLPDPDEPESPGLPERILPPLDDNNNLPDEDFFPPVPQEPENNKKDQKKDDKKPTDMLGDLLKTTKGGFKATISITDKISSMLFKYTVTALAEAAKMAAMMFALVLGIDLLRIHFKYWTDKFMSNFDEFSAEAGEWGGLLQSIFGMLGDIKKFWEAGDWSGLAVAIVKGLADVIYNLSEIMSLGISKISASILDALGFEGAATTIRGSALEGFQERTGNSLSEDDQKALAKYQSKRIEEGPGIVDKAGELKTRAFDWVLGRENKIDSTQASDRDQETQNLKAMAPEKREETLIKQNEARAAVQRLEKYIGDVDPENPTNMQSLEKAYNNAKKAISDSAISDQPATKKELDKRFQRVESKYQKLKEDNAPKPAAPATSEDNQRVQNIQKAEDAKAQSSKPSGDMNVANTQVNNVNNSKTIHQVQTVTATPAPGVFGATGVN</sequence>